<keyword evidence="2" id="KW-1185">Reference proteome</keyword>
<reference evidence="1 2" key="1">
    <citation type="submission" date="2018-11" db="EMBL/GenBank/DDBJ databases">
        <authorList>
            <consortium name="Pathogen Informatics"/>
        </authorList>
    </citation>
    <scope>NUCLEOTIDE SEQUENCE [LARGE SCALE GENOMIC DNA]</scope>
    <source>
        <strain>Denwood</strain>
        <strain evidence="2">Zambia</strain>
    </source>
</reference>
<organism evidence="1 2">
    <name type="scientific">Schistosoma mattheei</name>
    <dbReference type="NCBI Taxonomy" id="31246"/>
    <lineage>
        <taxon>Eukaryota</taxon>
        <taxon>Metazoa</taxon>
        <taxon>Spiralia</taxon>
        <taxon>Lophotrochozoa</taxon>
        <taxon>Platyhelminthes</taxon>
        <taxon>Trematoda</taxon>
        <taxon>Digenea</taxon>
        <taxon>Strigeidida</taxon>
        <taxon>Schistosomatoidea</taxon>
        <taxon>Schistosomatidae</taxon>
        <taxon>Schistosoma</taxon>
    </lineage>
</organism>
<evidence type="ECO:0000313" key="1">
    <source>
        <dbReference type="EMBL" id="VDO97191.1"/>
    </source>
</evidence>
<sequence>MDVRRVKLISQSEWKRLKNKLDSNLNETSRIEEKKLQIEKIKTQSREIVKKWTNTLLVCSFVYFSRHFVSYHLSILKRIMVKRISS</sequence>
<proteinExistence type="predicted"/>
<name>A0A183NNB1_9TREM</name>
<accession>A0A183NNB1</accession>
<protein>
    <submittedName>
        <fullName evidence="1">Uncharacterized protein</fullName>
    </submittedName>
</protein>
<evidence type="ECO:0000313" key="2">
    <source>
        <dbReference type="Proteomes" id="UP000269396"/>
    </source>
</evidence>
<dbReference type="AlphaFoldDB" id="A0A183NNB1"/>
<gene>
    <name evidence="1" type="ORF">SMTD_LOCUS3597</name>
</gene>
<dbReference type="EMBL" id="UZAL01006959">
    <property type="protein sequence ID" value="VDO97191.1"/>
    <property type="molecule type" value="Genomic_DNA"/>
</dbReference>
<dbReference type="Proteomes" id="UP000269396">
    <property type="component" value="Unassembled WGS sequence"/>
</dbReference>